<dbReference type="STRING" id="1618647.UW30_C0013G0011"/>
<evidence type="ECO:0000313" key="2">
    <source>
        <dbReference type="Proteomes" id="UP000034736"/>
    </source>
</evidence>
<accession>A0A0G1JAL9</accession>
<dbReference type="AlphaFoldDB" id="A0A0G1JAL9"/>
<comment type="caution">
    <text evidence="1">The sequence shown here is derived from an EMBL/GenBank/DDBJ whole genome shotgun (WGS) entry which is preliminary data.</text>
</comment>
<dbReference type="Proteomes" id="UP000034736">
    <property type="component" value="Unassembled WGS sequence"/>
</dbReference>
<reference evidence="1 2" key="1">
    <citation type="journal article" date="2015" name="Nature">
        <title>rRNA introns, odd ribosomes, and small enigmatic genomes across a large radiation of phyla.</title>
        <authorList>
            <person name="Brown C.T."/>
            <person name="Hug L.A."/>
            <person name="Thomas B.C."/>
            <person name="Sharon I."/>
            <person name="Castelle C.J."/>
            <person name="Singh A."/>
            <person name="Wilkins M.J."/>
            <person name="Williams K.H."/>
            <person name="Banfield J.F."/>
        </authorList>
    </citation>
    <scope>NUCLEOTIDE SEQUENCE [LARGE SCALE GENOMIC DNA]</scope>
</reference>
<proteinExistence type="predicted"/>
<name>A0A0G1JAL9_9BACT</name>
<organism evidence="1 2">
    <name type="scientific">Candidatus Giovannonibacteria bacterium GW2011_GWA2_44_13b</name>
    <dbReference type="NCBI Taxonomy" id="1618647"/>
    <lineage>
        <taxon>Bacteria</taxon>
        <taxon>Candidatus Giovannoniibacteriota</taxon>
    </lineage>
</organism>
<sequence>MTPSHTWRSFELCAREESDLDIKLRKLAFYPLRRSIAEVGEPTSLFIKYRASALNYNILCPHEESDLDIKLRKLAFYPLNYGDIYTITLIYS</sequence>
<gene>
    <name evidence="1" type="ORF">UW30_C0013G0011</name>
</gene>
<evidence type="ECO:0000313" key="1">
    <source>
        <dbReference type="EMBL" id="KKT41042.1"/>
    </source>
</evidence>
<protein>
    <submittedName>
        <fullName evidence="1">Uncharacterized protein</fullName>
    </submittedName>
</protein>
<dbReference type="EMBL" id="LCHU01000013">
    <property type="protein sequence ID" value="KKT41042.1"/>
    <property type="molecule type" value="Genomic_DNA"/>
</dbReference>